<evidence type="ECO:0000313" key="2">
    <source>
        <dbReference type="EMBL" id="KAB8303701.1"/>
    </source>
</evidence>
<proteinExistence type="predicted"/>
<keyword evidence="3" id="KW-1185">Reference proteome</keyword>
<keyword evidence="1" id="KW-1133">Transmembrane helix</keyword>
<dbReference type="Proteomes" id="UP000326757">
    <property type="component" value="Unassembled WGS sequence"/>
</dbReference>
<protein>
    <submittedName>
        <fullName evidence="2">Uncharacterized protein</fullName>
    </submittedName>
</protein>
<evidence type="ECO:0000256" key="1">
    <source>
        <dbReference type="SAM" id="Phobius"/>
    </source>
</evidence>
<evidence type="ECO:0000313" key="3">
    <source>
        <dbReference type="Proteomes" id="UP000326757"/>
    </source>
</evidence>
<feature type="transmembrane region" description="Helical" evidence="1">
    <location>
        <begin position="42"/>
        <end position="65"/>
    </location>
</feature>
<keyword evidence="1" id="KW-0472">Membrane</keyword>
<dbReference type="EMBL" id="VIGI01000002">
    <property type="protein sequence ID" value="KAB8303701.1"/>
    <property type="molecule type" value="Genomic_DNA"/>
</dbReference>
<keyword evidence="1" id="KW-0812">Transmembrane</keyword>
<organism evidence="2 3">
    <name type="scientific">Monilinia laxa</name>
    <name type="common">Brown rot fungus</name>
    <name type="synonym">Sclerotinia laxa</name>
    <dbReference type="NCBI Taxonomy" id="61186"/>
    <lineage>
        <taxon>Eukaryota</taxon>
        <taxon>Fungi</taxon>
        <taxon>Dikarya</taxon>
        <taxon>Ascomycota</taxon>
        <taxon>Pezizomycotina</taxon>
        <taxon>Leotiomycetes</taxon>
        <taxon>Helotiales</taxon>
        <taxon>Sclerotiniaceae</taxon>
        <taxon>Monilinia</taxon>
    </lineage>
</organism>
<name>A0A5N6KJE8_MONLA</name>
<gene>
    <name evidence="2" type="ORF">EYC80_005086</name>
</gene>
<reference evidence="2 3" key="1">
    <citation type="submission" date="2019-06" db="EMBL/GenBank/DDBJ databases">
        <title>Genome Sequence of the Brown Rot Fungal Pathogen Monilinia laxa.</title>
        <authorList>
            <person name="De Miccolis Angelini R.M."/>
            <person name="Landi L."/>
            <person name="Abate D."/>
            <person name="Pollastro S."/>
            <person name="Romanazzi G."/>
            <person name="Faretra F."/>
        </authorList>
    </citation>
    <scope>NUCLEOTIDE SEQUENCE [LARGE SCALE GENOMIC DNA]</scope>
    <source>
        <strain evidence="2 3">Mlax316</strain>
    </source>
</reference>
<sequence>MIRSTHRRILALIIFIHSFQLYLSTSVDPSSITHLPPHQSSLLISQAFAFIVYRIIIIVSSISYFEKVVTP</sequence>
<accession>A0A5N6KJE8</accession>
<comment type="caution">
    <text evidence="2">The sequence shown here is derived from an EMBL/GenBank/DDBJ whole genome shotgun (WGS) entry which is preliminary data.</text>
</comment>
<dbReference type="AlphaFoldDB" id="A0A5N6KJE8"/>